<sequence>MTPDDLAQAVPALIAHRPGVRVLGVRSTASGMNSVTVAVTLSIGRFVAKWVPASERDGLRSGAYAAQEMTAGGLRAGAPLELQDGEVTAPLADGEVALLEEVPGSPLTADDGNQEAWGAALGRAHRIAPRSEQGTFFGWVEEEGMNPARETWVRLAATRVLEEVRSAGGISWVQLHTDPAPEAFLRDNTSGEVGVIDWTGSVPGPALYDVASAVMYAGGPAKAARLLEAYLDTSRMPATEVTELLDTYRRFRALVQAVYFSIRLARSDLTGIVSQAENTAGLHDAREMLLDLGVLPKSTARCA</sequence>
<organism evidence="2 3">
    <name type="scientific">Krasilnikoviella flava</name>
    <dbReference type="NCBI Taxonomy" id="526729"/>
    <lineage>
        <taxon>Bacteria</taxon>
        <taxon>Bacillati</taxon>
        <taxon>Actinomycetota</taxon>
        <taxon>Actinomycetes</taxon>
        <taxon>Micrococcales</taxon>
        <taxon>Promicromonosporaceae</taxon>
        <taxon>Krasilnikoviella</taxon>
    </lineage>
</organism>
<accession>A0A1T5LRM3</accession>
<dbReference type="Gene3D" id="3.90.1200.10">
    <property type="match status" value="1"/>
</dbReference>
<dbReference type="OrthoDB" id="3677467at2"/>
<dbReference type="InterPro" id="IPR002575">
    <property type="entry name" value="Aminoglycoside_PTrfase"/>
</dbReference>
<dbReference type="SUPFAM" id="SSF56112">
    <property type="entry name" value="Protein kinase-like (PK-like)"/>
    <property type="match status" value="1"/>
</dbReference>
<proteinExistence type="predicted"/>
<reference evidence="2 3" key="1">
    <citation type="submission" date="2017-02" db="EMBL/GenBank/DDBJ databases">
        <authorList>
            <person name="Peterson S.W."/>
        </authorList>
    </citation>
    <scope>NUCLEOTIDE SEQUENCE [LARGE SCALE GENOMIC DNA]</scope>
    <source>
        <strain evidence="2 3">DSM 21481</strain>
    </source>
</reference>
<dbReference type="InterPro" id="IPR011009">
    <property type="entry name" value="Kinase-like_dom_sf"/>
</dbReference>
<keyword evidence="2" id="KW-0808">Transferase</keyword>
<dbReference type="AlphaFoldDB" id="A0A1T5LRM3"/>
<dbReference type="RefSeq" id="WP_079576149.1">
    <property type="nucleotide sequence ID" value="NZ_FUZQ01000007.1"/>
</dbReference>
<dbReference type="STRING" id="526729.SAMN04324258_3811"/>
<dbReference type="GO" id="GO:0016301">
    <property type="term" value="F:kinase activity"/>
    <property type="evidence" value="ECO:0007669"/>
    <property type="project" value="UniProtKB-KW"/>
</dbReference>
<dbReference type="Proteomes" id="UP000189777">
    <property type="component" value="Unassembled WGS sequence"/>
</dbReference>
<dbReference type="EMBL" id="FUZQ01000007">
    <property type="protein sequence ID" value="SKC78541.1"/>
    <property type="molecule type" value="Genomic_DNA"/>
</dbReference>
<dbReference type="Pfam" id="PF01636">
    <property type="entry name" value="APH"/>
    <property type="match status" value="1"/>
</dbReference>
<feature type="domain" description="Aminoglycoside phosphotransferase" evidence="1">
    <location>
        <begin position="29"/>
        <end position="237"/>
    </location>
</feature>
<keyword evidence="3" id="KW-1185">Reference proteome</keyword>
<evidence type="ECO:0000259" key="1">
    <source>
        <dbReference type="Pfam" id="PF01636"/>
    </source>
</evidence>
<protein>
    <submittedName>
        <fullName evidence="2">Homoserine kinase type II</fullName>
    </submittedName>
</protein>
<evidence type="ECO:0000313" key="3">
    <source>
        <dbReference type="Proteomes" id="UP000189777"/>
    </source>
</evidence>
<evidence type="ECO:0000313" key="2">
    <source>
        <dbReference type="EMBL" id="SKC78541.1"/>
    </source>
</evidence>
<name>A0A1T5LRM3_9MICO</name>
<keyword evidence="2" id="KW-0418">Kinase</keyword>
<gene>
    <name evidence="2" type="ORF">SAMN04324258_3811</name>
</gene>